<evidence type="ECO:0000256" key="1">
    <source>
        <dbReference type="ARBA" id="ARBA00022490"/>
    </source>
</evidence>
<sequence>MNGYAGGYSGYGSDVPDMVKQFVVYFYRHIRERNIREIYSMYEVSFVKLSERFYKGTTWPEVEVIADLVERDHVFCLLYKEMYYRHLYASMQPTLDQRIASWENYCMLFSIILNSQVNMQLPNGWLWDMVDECIYQFQSFQQYRGRLSQKSAEELTQLRQCGRVWDAAVLLNYLQAFVRISDISGVLGSPEALENFHESEGYEERRSNVPRMMGYFSLVGLLRVHTLIGDYHAALKALGPIHPFQKTKLYACKIAGCNITLYYHAGFCYLMMRRYLDASRAFNTILTYINQVKQYHSRTPQYDQILKKNEQMHALLAMTLALCPAAQKNLDEVIMNQLRDKYGEKVTKMVRGGGEGTYEELFTYACPKFITAAPPALDAPTANTNQEVYRLQLRCFLGLVHEQHHLPALKQLLSLYTSISLSKLGSLLDLDETALRSQLMLLKAASMCKTWSGEGGALAGTLQPAGDIEFFVDVDTRSGQEVVHVAEAKPVQRQNDFLVHDIARFDSILKSLIASEAPGSTPRALAPPAGAY</sequence>
<dbReference type="InterPro" id="IPR019382">
    <property type="entry name" value="eIF3l"/>
</dbReference>
<dbReference type="GO" id="GO:0033290">
    <property type="term" value="C:eukaryotic 48S preinitiation complex"/>
    <property type="evidence" value="ECO:0007669"/>
    <property type="project" value="UniProtKB-UniRule"/>
</dbReference>
<comment type="subcellular location">
    <subcellularLocation>
        <location evidence="4">Cytoplasm</location>
    </subcellularLocation>
</comment>
<dbReference type="PANTHER" id="PTHR13242:SF0">
    <property type="entry name" value="EUKARYOTIC TRANSLATION INITIATION FACTOR 3 SUBUNIT L"/>
    <property type="match status" value="1"/>
</dbReference>
<dbReference type="GO" id="GO:0003743">
    <property type="term" value="F:translation initiation factor activity"/>
    <property type="evidence" value="ECO:0007669"/>
    <property type="project" value="UniProtKB-UniRule"/>
</dbReference>
<dbReference type="PANTHER" id="PTHR13242">
    <property type="entry name" value="EUKARYOTIC TRANSLATION INITIATION FACTOR 3"/>
    <property type="match status" value="1"/>
</dbReference>
<dbReference type="GO" id="GO:0005852">
    <property type="term" value="C:eukaryotic translation initiation factor 3 complex"/>
    <property type="evidence" value="ECO:0007669"/>
    <property type="project" value="UniProtKB-UniRule"/>
</dbReference>
<dbReference type="GO" id="GO:0001732">
    <property type="term" value="P:formation of cytoplasmic translation initiation complex"/>
    <property type="evidence" value="ECO:0007669"/>
    <property type="project" value="UniProtKB-UniRule"/>
</dbReference>
<dbReference type="GO" id="GO:0016282">
    <property type="term" value="C:eukaryotic 43S preinitiation complex"/>
    <property type="evidence" value="ECO:0007669"/>
    <property type="project" value="UniProtKB-UniRule"/>
</dbReference>
<keyword evidence="6" id="KW-1185">Reference proteome</keyword>
<evidence type="ECO:0000256" key="3">
    <source>
        <dbReference type="ARBA" id="ARBA00022917"/>
    </source>
</evidence>
<dbReference type="EMBL" id="JALJOQ010000055">
    <property type="protein sequence ID" value="KAK9803817.1"/>
    <property type="molecule type" value="Genomic_DNA"/>
</dbReference>
<keyword evidence="3 4" id="KW-0648">Protein biosynthesis</keyword>
<comment type="caution">
    <text evidence="5">The sequence shown here is derived from an EMBL/GenBank/DDBJ whole genome shotgun (WGS) entry which is preliminary data.</text>
</comment>
<proteinExistence type="inferred from homology"/>
<keyword evidence="1 4" id="KW-0963">Cytoplasm</keyword>
<evidence type="ECO:0000256" key="4">
    <source>
        <dbReference type="HAMAP-Rule" id="MF_03011"/>
    </source>
</evidence>
<evidence type="ECO:0000256" key="2">
    <source>
        <dbReference type="ARBA" id="ARBA00022540"/>
    </source>
</evidence>
<comment type="function">
    <text evidence="4">Component of the eukaryotic translation initiation factor 3 (eIF-3) complex, which is involved in protein synthesis of a specialized repertoire of mRNAs and, together with other initiation factors, stimulates binding of mRNA and methionyl-tRNAi to the 40S ribosome. The eIF-3 complex specifically targets and initiates translation of a subset of mRNAs involved in cell proliferation.</text>
</comment>
<organism evidence="5 6">
    <name type="scientific">Symbiochloris irregularis</name>
    <dbReference type="NCBI Taxonomy" id="706552"/>
    <lineage>
        <taxon>Eukaryota</taxon>
        <taxon>Viridiplantae</taxon>
        <taxon>Chlorophyta</taxon>
        <taxon>core chlorophytes</taxon>
        <taxon>Trebouxiophyceae</taxon>
        <taxon>Trebouxiales</taxon>
        <taxon>Trebouxiaceae</taxon>
        <taxon>Symbiochloris</taxon>
    </lineage>
</organism>
<evidence type="ECO:0000313" key="6">
    <source>
        <dbReference type="Proteomes" id="UP001465755"/>
    </source>
</evidence>
<accession>A0AAW1P709</accession>
<gene>
    <name evidence="5" type="ORF">WJX73_002987</name>
</gene>
<name>A0AAW1P709_9CHLO</name>
<comment type="similarity">
    <text evidence="4">Belongs to the eIF-3 subunit L family.</text>
</comment>
<dbReference type="AlphaFoldDB" id="A0AAW1P709"/>
<comment type="subunit">
    <text evidence="4">Component of the eukaryotic translation initiation factor 3 (eIF-3) complex.</text>
</comment>
<reference evidence="5 6" key="1">
    <citation type="journal article" date="2024" name="Nat. Commun.">
        <title>Phylogenomics reveals the evolutionary origins of lichenization in chlorophyte algae.</title>
        <authorList>
            <person name="Puginier C."/>
            <person name="Libourel C."/>
            <person name="Otte J."/>
            <person name="Skaloud P."/>
            <person name="Haon M."/>
            <person name="Grisel S."/>
            <person name="Petersen M."/>
            <person name="Berrin J.G."/>
            <person name="Delaux P.M."/>
            <person name="Dal Grande F."/>
            <person name="Keller J."/>
        </authorList>
    </citation>
    <scope>NUCLEOTIDE SEQUENCE [LARGE SCALE GENOMIC DNA]</scope>
    <source>
        <strain evidence="5 6">SAG 2036</strain>
    </source>
</reference>
<dbReference type="HAMAP" id="MF_03011">
    <property type="entry name" value="eIF3l"/>
    <property type="match status" value="1"/>
</dbReference>
<dbReference type="Proteomes" id="UP001465755">
    <property type="component" value="Unassembled WGS sequence"/>
</dbReference>
<keyword evidence="2 4" id="KW-0396">Initiation factor</keyword>
<dbReference type="Pfam" id="PF10255">
    <property type="entry name" value="Paf67"/>
    <property type="match status" value="1"/>
</dbReference>
<protein>
    <recommendedName>
        <fullName evidence="4">Eukaryotic translation initiation factor 3 subunit L</fullName>
        <shortName evidence="4">eIF3l</shortName>
    </recommendedName>
</protein>
<evidence type="ECO:0000313" key="5">
    <source>
        <dbReference type="EMBL" id="KAK9803817.1"/>
    </source>
</evidence>